<evidence type="ECO:0000313" key="2">
    <source>
        <dbReference type="EMBL" id="UQN31521.1"/>
    </source>
</evidence>
<dbReference type="RefSeq" id="WP_249480929.1">
    <property type="nucleotide sequence ID" value="NZ_CP097218.1"/>
</dbReference>
<keyword evidence="1" id="KW-0732">Signal</keyword>
<dbReference type="Proteomes" id="UP001055868">
    <property type="component" value="Chromosome"/>
</dbReference>
<organism evidence="2 3">
    <name type="scientific">Brachybacterium kimchii</name>
    <dbReference type="NCBI Taxonomy" id="2942909"/>
    <lineage>
        <taxon>Bacteria</taxon>
        <taxon>Bacillati</taxon>
        <taxon>Actinomycetota</taxon>
        <taxon>Actinomycetes</taxon>
        <taxon>Micrococcales</taxon>
        <taxon>Dermabacteraceae</taxon>
        <taxon>Brachybacterium</taxon>
    </lineage>
</organism>
<evidence type="ECO:0000313" key="3">
    <source>
        <dbReference type="Proteomes" id="UP001055868"/>
    </source>
</evidence>
<gene>
    <name evidence="2" type="ORF">M4486_09705</name>
</gene>
<feature type="signal peptide" evidence="1">
    <location>
        <begin position="1"/>
        <end position="20"/>
    </location>
</feature>
<evidence type="ECO:0000256" key="1">
    <source>
        <dbReference type="SAM" id="SignalP"/>
    </source>
</evidence>
<keyword evidence="3" id="KW-1185">Reference proteome</keyword>
<accession>A0ABY4NAF7</accession>
<feature type="chain" id="PRO_5046132413" evidence="1">
    <location>
        <begin position="21"/>
        <end position="123"/>
    </location>
</feature>
<protein>
    <submittedName>
        <fullName evidence="2">Uncharacterized protein</fullName>
    </submittedName>
</protein>
<sequence length="123" mass="12527">MIVVACGALLALSGVSAAYAGTSYSSCNTTVGKFNGSGYTGYQTKSKSSTAGSLASSSVGGNYKVDARMKAASGTGGWVRDVTDSETRNLPNGVGAGKQARVQFSNDALTRVDVQVTGKWKSN</sequence>
<proteinExistence type="predicted"/>
<name>A0ABY4NAF7_9MICO</name>
<dbReference type="EMBL" id="CP097218">
    <property type="protein sequence ID" value="UQN31521.1"/>
    <property type="molecule type" value="Genomic_DNA"/>
</dbReference>
<reference evidence="2" key="1">
    <citation type="submission" date="2022-05" db="EMBL/GenBank/DDBJ databases">
        <title>Genomic analysis of Brachybacterium sp. CBA3104.</title>
        <authorList>
            <person name="Roh S.W."/>
            <person name="Kim Y.B."/>
            <person name="Kim Y."/>
        </authorList>
    </citation>
    <scope>NUCLEOTIDE SEQUENCE</scope>
    <source>
        <strain evidence="2">CBA3104</strain>
    </source>
</reference>